<reference evidence="1 2" key="1">
    <citation type="journal article" date="2014" name="Front. Genet.">
        <title>Genome and metabolic network of "Candidatus Phaeomarinobacter ectocarpi" Ec32, a new candidate genus of Alphaproteobacteria frequently associated with brown algae.</title>
        <authorList>
            <person name="Dittami S.M."/>
            <person name="Barbeyron T."/>
            <person name="Boyen C."/>
            <person name="Cambefort J."/>
            <person name="Collet G."/>
            <person name="Delage L."/>
            <person name="Gobet A."/>
            <person name="Groisillier A."/>
            <person name="Leblanc C."/>
            <person name="Michel G."/>
            <person name="Scornet D."/>
            <person name="Siegel A."/>
            <person name="Tapia J.E."/>
            <person name="Tonon T."/>
        </authorList>
    </citation>
    <scope>NUCLEOTIDE SEQUENCE [LARGE SCALE GENOMIC DNA]</scope>
    <source>
        <strain evidence="1 2">Ec32</strain>
    </source>
</reference>
<accession>X5MDA9</accession>
<sequence length="94" mass="10854">MKKDFDKVHTPESHIKTRAELLARLRVRERPAYERNFIPHGHITTQVHKAVKASHERRIAELRESLGSAKEGLETEFALKPKEGQARADFGRSR</sequence>
<protein>
    <submittedName>
        <fullName evidence="1">Uncharacterized protein</fullName>
    </submittedName>
</protein>
<evidence type="ECO:0000313" key="1">
    <source>
        <dbReference type="EMBL" id="CDO60037.1"/>
    </source>
</evidence>
<keyword evidence="2" id="KW-1185">Reference proteome</keyword>
<evidence type="ECO:0000313" key="2">
    <source>
        <dbReference type="Proteomes" id="UP000032160"/>
    </source>
</evidence>
<organism evidence="1 2">
    <name type="scientific">Candidatus Phaeomarinibacter ectocarpi</name>
    <dbReference type="NCBI Taxonomy" id="1458461"/>
    <lineage>
        <taxon>Bacteria</taxon>
        <taxon>Pseudomonadati</taxon>
        <taxon>Pseudomonadota</taxon>
        <taxon>Alphaproteobacteria</taxon>
        <taxon>Hyphomicrobiales</taxon>
        <taxon>Parvibaculaceae</taxon>
        <taxon>Candidatus Phaeomarinibacter</taxon>
    </lineage>
</organism>
<dbReference type="AlphaFoldDB" id="X5MDA9"/>
<dbReference type="KEGG" id="pect:BN1012_Phect1823"/>
<dbReference type="Proteomes" id="UP000032160">
    <property type="component" value="Chromosome I"/>
</dbReference>
<dbReference type="STRING" id="1458461.BN1012_Phect1823"/>
<dbReference type="HOGENOM" id="CLU_2380902_0_0_5"/>
<dbReference type="EMBL" id="HG966617">
    <property type="protein sequence ID" value="CDO60037.1"/>
    <property type="molecule type" value="Genomic_DNA"/>
</dbReference>
<proteinExistence type="predicted"/>
<dbReference type="RefSeq" id="WP_043948176.1">
    <property type="nucleotide sequence ID" value="NZ_HG966617.1"/>
</dbReference>
<gene>
    <name evidence="1" type="ORF">BN1012_Phect1823</name>
</gene>
<name>X5MDA9_9HYPH</name>